<reference evidence="1 2" key="1">
    <citation type="submission" date="2021-06" db="EMBL/GenBank/DDBJ databases">
        <authorList>
            <person name="Palmer J.M."/>
        </authorList>
    </citation>
    <scope>NUCLEOTIDE SEQUENCE [LARGE SCALE GENOMIC DNA]</scope>
    <source>
        <strain evidence="1 2">GA_2019</strain>
        <tissue evidence="1">Muscle</tissue>
    </source>
</reference>
<dbReference type="SUPFAM" id="SSF48726">
    <property type="entry name" value="Immunoglobulin"/>
    <property type="match status" value="1"/>
</dbReference>
<evidence type="ECO:0008006" key="3">
    <source>
        <dbReference type="Google" id="ProtNLM"/>
    </source>
</evidence>
<dbReference type="EMBL" id="JAHRIO010037988">
    <property type="protein sequence ID" value="MEQ2170305.1"/>
    <property type="molecule type" value="Genomic_DNA"/>
</dbReference>
<comment type="caution">
    <text evidence="1">The sequence shown here is derived from an EMBL/GenBank/DDBJ whole genome shotgun (WGS) entry which is preliminary data.</text>
</comment>
<gene>
    <name evidence="1" type="ORF">GOODEAATRI_034107</name>
</gene>
<organism evidence="1 2">
    <name type="scientific">Goodea atripinnis</name>
    <dbReference type="NCBI Taxonomy" id="208336"/>
    <lineage>
        <taxon>Eukaryota</taxon>
        <taxon>Metazoa</taxon>
        <taxon>Chordata</taxon>
        <taxon>Craniata</taxon>
        <taxon>Vertebrata</taxon>
        <taxon>Euteleostomi</taxon>
        <taxon>Actinopterygii</taxon>
        <taxon>Neopterygii</taxon>
        <taxon>Teleostei</taxon>
        <taxon>Neoteleostei</taxon>
        <taxon>Acanthomorphata</taxon>
        <taxon>Ovalentaria</taxon>
        <taxon>Atherinomorphae</taxon>
        <taxon>Cyprinodontiformes</taxon>
        <taxon>Goodeidae</taxon>
        <taxon>Goodea</taxon>
    </lineage>
</organism>
<protein>
    <recommendedName>
        <fullName evidence="3">Ig-like domain-containing protein</fullName>
    </recommendedName>
</protein>
<dbReference type="Proteomes" id="UP001476798">
    <property type="component" value="Unassembled WGS sequence"/>
</dbReference>
<feature type="non-terminal residue" evidence="1">
    <location>
        <position position="98"/>
    </location>
</feature>
<evidence type="ECO:0000313" key="2">
    <source>
        <dbReference type="Proteomes" id="UP001476798"/>
    </source>
</evidence>
<name>A0ABV0NFZ7_9TELE</name>
<dbReference type="InterPro" id="IPR013783">
    <property type="entry name" value="Ig-like_fold"/>
</dbReference>
<dbReference type="Gene3D" id="2.60.40.10">
    <property type="entry name" value="Immunoglobulins"/>
    <property type="match status" value="1"/>
</dbReference>
<keyword evidence="2" id="KW-1185">Reference proteome</keyword>
<dbReference type="InterPro" id="IPR036179">
    <property type="entry name" value="Ig-like_dom_sf"/>
</dbReference>
<accession>A0ABV0NFZ7</accession>
<evidence type="ECO:0000313" key="1">
    <source>
        <dbReference type="EMBL" id="MEQ2170305.1"/>
    </source>
</evidence>
<proteinExistence type="predicted"/>
<sequence length="98" mass="10987">MSNYYLSDSHPAASLSVNPDRVQHFLYQSVTLSCSGNDTKWRVRRFTETASPSYIQCTNWGTMSGSSCTINQLWYHSGVYWCESGSGDFSNAVNITVQ</sequence>